<dbReference type="InterPro" id="IPR013320">
    <property type="entry name" value="ConA-like_dom_sf"/>
</dbReference>
<protein>
    <submittedName>
        <fullName evidence="1">Putative tail protein</fullName>
    </submittedName>
</protein>
<reference evidence="1" key="1">
    <citation type="submission" date="2020-03" db="EMBL/GenBank/DDBJ databases">
        <title>The deep terrestrial virosphere.</title>
        <authorList>
            <person name="Holmfeldt K."/>
            <person name="Nilsson E."/>
            <person name="Simone D."/>
            <person name="Lopez-Fernandez M."/>
            <person name="Wu X."/>
            <person name="de Brujin I."/>
            <person name="Lundin D."/>
            <person name="Andersson A."/>
            <person name="Bertilsson S."/>
            <person name="Dopson M."/>
        </authorList>
    </citation>
    <scope>NUCLEOTIDE SEQUENCE</scope>
    <source>
        <strain evidence="2">MM415A01113</strain>
        <strain evidence="1">MM415B00724</strain>
    </source>
</reference>
<dbReference type="AlphaFoldDB" id="A0A6M3IZ91"/>
<dbReference type="EMBL" id="MT142325">
    <property type="protein sequence ID" value="QJA78203.1"/>
    <property type="molecule type" value="Genomic_DNA"/>
</dbReference>
<dbReference type="Gene3D" id="2.40.30.180">
    <property type="entry name" value="Ubiquitin-activating enzyme E1, FCCH domain"/>
    <property type="match status" value="1"/>
</dbReference>
<dbReference type="InterPro" id="IPR042302">
    <property type="entry name" value="E1_FCCH_sf"/>
</dbReference>
<sequence length="883" mass="96968">MKVSPIQNSFAAGEVSPLLDGRTDISKYYSSVKEMENFIILPQGGVRRRPGTYFVAATKSNKAARLISFQFSTTQSYILEFTDQLMRVYKDNGIVLGNGSAYELATPYLEADLFNLQYVQDADTMWIVHPTYKPQKLTRSAHATWTLTNYAPTLDPFTSANNYPSAVTIFEQRIYFANTNTSPHNIWASVSGDYEDMTTGVNAGDAFIYEMGSQEVNAIRWLSSGKVILMGTLGGIFSMSSGSDQLAITPTNVSVKLETTYGATNLVPRKIGNYVYYIQRNLTTVRETAYSYNENEYKALDMTILAPHITGDAGIVDMAYQQSPYNILWCVRSDGEIAALTREIDQEVIAWSRQILGGKFTGIASQQAVVESVAVIPGDDGHDQVWFVVKRTINGGTVRYVEYLKPMDYGTEQEDAFYVDSGLSLDSPKTITAITKADPGVVTATSHGFSNGNIVIIRGVVGMTEVNRVKFLVASKTDHTFELNAAGDAIDVNVKALIHCDGTDGSQEFSDAATSKAITANGSVQVDTQYSKFGGASGLFNGTTDYLSLAYSSDWPKATDNFSIDFQARWKDHTTSSNIQYLYSQRDDGTHMTNFLYNTNKLQFECYDGAVVLVFTVPFTPTDGVFYHIELTRSGNSWYIFINGVEMTKTLVSGAYACTLPTLSAGIRIGDRSNDYFFNGNLDEYRISVGVARHTADFTVPAEPYAVSANIDTTDYGTYVSGGEVRKCVTTLSGLGHLEGESLDIFIDGIIRTDVTVASAAVTISDPTNGGGEIHTGLNYVSTLKTMRIEAGSAQGTAQSKLKRMHKAYAMLYKSLGMNMGNDDTQDSVEFSATDDFISEYSGWKDIFMPSVWDRDGFIKITQDGPAPLNLMSIVMYMVTSDQ</sequence>
<evidence type="ECO:0000313" key="1">
    <source>
        <dbReference type="EMBL" id="QJA62820.1"/>
    </source>
</evidence>
<dbReference type="Gene3D" id="2.60.120.200">
    <property type="match status" value="1"/>
</dbReference>
<organism evidence="1">
    <name type="scientific">viral metagenome</name>
    <dbReference type="NCBI Taxonomy" id="1070528"/>
    <lineage>
        <taxon>unclassified sequences</taxon>
        <taxon>metagenomes</taxon>
        <taxon>organismal metagenomes</taxon>
    </lineage>
</organism>
<evidence type="ECO:0000313" key="2">
    <source>
        <dbReference type="EMBL" id="QJA78203.1"/>
    </source>
</evidence>
<gene>
    <name evidence="2" type="ORF">MM415A01113_0003</name>
    <name evidence="1" type="ORF">MM415B00724_0023</name>
</gene>
<dbReference type="EMBL" id="MT141482">
    <property type="protein sequence ID" value="QJA62820.1"/>
    <property type="molecule type" value="Genomic_DNA"/>
</dbReference>
<dbReference type="SUPFAM" id="SSF49899">
    <property type="entry name" value="Concanavalin A-like lectins/glucanases"/>
    <property type="match status" value="1"/>
</dbReference>
<proteinExistence type="predicted"/>
<name>A0A6M3IZ91_9ZZZZ</name>
<accession>A0A6M3IZ91</accession>
<dbReference type="Pfam" id="PF13385">
    <property type="entry name" value="Laminin_G_3"/>
    <property type="match status" value="1"/>
</dbReference>